<dbReference type="InterPro" id="IPR011659">
    <property type="entry name" value="WD40"/>
</dbReference>
<evidence type="ECO:0000256" key="1">
    <source>
        <dbReference type="ARBA" id="ARBA00009820"/>
    </source>
</evidence>
<dbReference type="PANTHER" id="PTHR36842">
    <property type="entry name" value="PROTEIN TOLB HOMOLOG"/>
    <property type="match status" value="1"/>
</dbReference>
<evidence type="ECO:0000313" key="2">
    <source>
        <dbReference type="EMBL" id="VAW28915.1"/>
    </source>
</evidence>
<dbReference type="Pfam" id="PF07676">
    <property type="entry name" value="PD40"/>
    <property type="match status" value="4"/>
</dbReference>
<proteinExistence type="inferred from homology"/>
<name>A0A3B0UD60_9ZZZZ</name>
<dbReference type="InterPro" id="IPR011042">
    <property type="entry name" value="6-blade_b-propeller_TolB-like"/>
</dbReference>
<dbReference type="Gene3D" id="2.120.10.30">
    <property type="entry name" value="TolB, C-terminal domain"/>
    <property type="match status" value="2"/>
</dbReference>
<dbReference type="EMBL" id="UOET01000296">
    <property type="protein sequence ID" value="VAW28915.1"/>
    <property type="molecule type" value="Genomic_DNA"/>
</dbReference>
<protein>
    <submittedName>
        <fullName evidence="2">TolB protein, periplasmic protein involved in the tonb-independent uptake of group A colicins</fullName>
    </submittedName>
</protein>
<sequence>MKRISYYFAGMFFLAFGLNACNNATNPHQKNTSALTPDTTVHYPQEKHLANVKQLTFDGDNAEAYFSFNDKMIVFQATNTAWGSHCDQIYYWHLADGNMKDTIPTLLSNGLGRTTCSYFLPGDTTILYASTRAGGDACPPVPKKRSDGKYVWPVYDDFDIYVANLKGEIIDTLIKGPGYDAEATVSPQGDKIVFTSDRSGDMELYTCNIDGSNVHQVTHQLGYDGGAFFSPNGKMLVFRASRPKTPEAIKTYKDLLKQHLVMPTKMEIYTCNVDGSNLKQVTHLGKANWAPFFTPDGKHIIFSSNFAGTRGFDFNLYMCDLNGKHLKRITYDNTFDAFPMFSFDGKKLIFSSSRNNRNKHGINLFIADWKP</sequence>
<dbReference type="PANTHER" id="PTHR36842:SF1">
    <property type="entry name" value="PROTEIN TOLB"/>
    <property type="match status" value="1"/>
</dbReference>
<gene>
    <name evidence="2" type="ORF">MNBD_BACTEROID07-694</name>
</gene>
<dbReference type="SUPFAM" id="SSF82171">
    <property type="entry name" value="DPP6 N-terminal domain-like"/>
    <property type="match status" value="1"/>
</dbReference>
<reference evidence="2" key="1">
    <citation type="submission" date="2018-06" db="EMBL/GenBank/DDBJ databases">
        <authorList>
            <person name="Zhirakovskaya E."/>
        </authorList>
    </citation>
    <scope>NUCLEOTIDE SEQUENCE</scope>
</reference>
<dbReference type="AlphaFoldDB" id="A0A3B0UD60"/>
<organism evidence="2">
    <name type="scientific">hydrothermal vent metagenome</name>
    <dbReference type="NCBI Taxonomy" id="652676"/>
    <lineage>
        <taxon>unclassified sequences</taxon>
        <taxon>metagenomes</taxon>
        <taxon>ecological metagenomes</taxon>
    </lineage>
</organism>
<comment type="similarity">
    <text evidence="1">Belongs to the TolB family.</text>
</comment>
<accession>A0A3B0UD60</accession>